<gene>
    <name evidence="2" type="ORF">L484_018776</name>
</gene>
<dbReference type="Proteomes" id="UP000030645">
    <property type="component" value="Unassembled WGS sequence"/>
</dbReference>
<evidence type="ECO:0000256" key="1">
    <source>
        <dbReference type="SAM" id="SignalP"/>
    </source>
</evidence>
<keyword evidence="3" id="KW-1185">Reference proteome</keyword>
<accession>W9QWH8</accession>
<feature type="chain" id="PRO_5004928973" evidence="1">
    <location>
        <begin position="19"/>
        <end position="69"/>
    </location>
</feature>
<feature type="signal peptide" evidence="1">
    <location>
        <begin position="1"/>
        <end position="18"/>
    </location>
</feature>
<evidence type="ECO:0000313" key="2">
    <source>
        <dbReference type="EMBL" id="EXB55990.1"/>
    </source>
</evidence>
<evidence type="ECO:0000313" key="3">
    <source>
        <dbReference type="Proteomes" id="UP000030645"/>
    </source>
</evidence>
<sequence>MASLVLFVEALVLLQGDGYDDGNWPINEASMKQVEAGECWDGHGLWGILRQQLADFGTWQIADHSSVWP</sequence>
<dbReference type="AlphaFoldDB" id="W9QWH8"/>
<dbReference type="EMBL" id="KE344275">
    <property type="protein sequence ID" value="EXB55990.1"/>
    <property type="molecule type" value="Genomic_DNA"/>
</dbReference>
<keyword evidence="1" id="KW-0732">Signal</keyword>
<reference evidence="3" key="1">
    <citation type="submission" date="2013-01" db="EMBL/GenBank/DDBJ databases">
        <title>Draft Genome Sequence of a Mulberry Tree, Morus notabilis C.K. Schneid.</title>
        <authorList>
            <person name="He N."/>
            <person name="Zhao S."/>
        </authorList>
    </citation>
    <scope>NUCLEOTIDE SEQUENCE</scope>
</reference>
<proteinExistence type="predicted"/>
<organism evidence="2 3">
    <name type="scientific">Morus notabilis</name>
    <dbReference type="NCBI Taxonomy" id="981085"/>
    <lineage>
        <taxon>Eukaryota</taxon>
        <taxon>Viridiplantae</taxon>
        <taxon>Streptophyta</taxon>
        <taxon>Embryophyta</taxon>
        <taxon>Tracheophyta</taxon>
        <taxon>Spermatophyta</taxon>
        <taxon>Magnoliopsida</taxon>
        <taxon>eudicotyledons</taxon>
        <taxon>Gunneridae</taxon>
        <taxon>Pentapetalae</taxon>
        <taxon>rosids</taxon>
        <taxon>fabids</taxon>
        <taxon>Rosales</taxon>
        <taxon>Moraceae</taxon>
        <taxon>Moreae</taxon>
        <taxon>Morus</taxon>
    </lineage>
</organism>
<protein>
    <submittedName>
        <fullName evidence="2">Uncharacterized protein</fullName>
    </submittedName>
</protein>
<name>W9QWH8_9ROSA</name>